<protein>
    <recommendedName>
        <fullName evidence="4">Prefoldin subunit 3</fullName>
    </recommendedName>
</protein>
<dbReference type="GO" id="GO:0007021">
    <property type="term" value="P:tubulin complex assembly"/>
    <property type="evidence" value="ECO:0007669"/>
    <property type="project" value="TreeGrafter"/>
</dbReference>
<proteinExistence type="inferred from homology"/>
<accession>A0A0M8MN61</accession>
<dbReference type="FunFam" id="1.10.287.370:FF:000001">
    <property type="entry name" value="Prefoldin subunit 3"/>
    <property type="match status" value="1"/>
</dbReference>
<dbReference type="GO" id="GO:0007017">
    <property type="term" value="P:microtubule-based process"/>
    <property type="evidence" value="ECO:0007669"/>
    <property type="project" value="TreeGrafter"/>
</dbReference>
<dbReference type="EMBL" id="LGAV01000001">
    <property type="protein sequence ID" value="KOS15866.1"/>
    <property type="molecule type" value="Genomic_DNA"/>
</dbReference>
<evidence type="ECO:0000313" key="6">
    <source>
        <dbReference type="EMBL" id="KOS15866.1"/>
    </source>
</evidence>
<feature type="coiled-coil region" evidence="5">
    <location>
        <begin position="128"/>
        <end position="155"/>
    </location>
</feature>
<gene>
    <name evidence="6" type="ORF">Malapachy_3467</name>
</gene>
<comment type="subunit">
    <text evidence="2 4">Heterohexamer of two PFD-alpha type and four PFD-beta type subunits.</text>
</comment>
<dbReference type="GO" id="GO:0005737">
    <property type="term" value="C:cytoplasm"/>
    <property type="evidence" value="ECO:0007669"/>
    <property type="project" value="UniProtKB-ARBA"/>
</dbReference>
<name>A0A0M8MN61_9BASI</name>
<dbReference type="GO" id="GO:0016272">
    <property type="term" value="C:prefoldin complex"/>
    <property type="evidence" value="ECO:0007669"/>
    <property type="project" value="UniProtKB-UniRule"/>
</dbReference>
<evidence type="ECO:0000256" key="2">
    <source>
        <dbReference type="ARBA" id="ARBA00011695"/>
    </source>
</evidence>
<evidence type="ECO:0000256" key="4">
    <source>
        <dbReference type="PIRNR" id="PIRNR016396"/>
    </source>
</evidence>
<evidence type="ECO:0000256" key="5">
    <source>
        <dbReference type="SAM" id="Coils"/>
    </source>
</evidence>
<dbReference type="PIRSF" id="PIRSF016396">
    <property type="entry name" value="Prefoldin_subunit_3"/>
    <property type="match status" value="1"/>
</dbReference>
<dbReference type="InterPro" id="IPR016655">
    <property type="entry name" value="PFD3"/>
</dbReference>
<dbReference type="CDD" id="cd23156">
    <property type="entry name" value="Prefoldin_3"/>
    <property type="match status" value="1"/>
</dbReference>
<dbReference type="GO" id="GO:0015631">
    <property type="term" value="F:tubulin binding"/>
    <property type="evidence" value="ECO:0007669"/>
    <property type="project" value="TreeGrafter"/>
</dbReference>
<evidence type="ECO:0000313" key="7">
    <source>
        <dbReference type="Proteomes" id="UP000037751"/>
    </source>
</evidence>
<dbReference type="Proteomes" id="UP000037751">
    <property type="component" value="Unassembled WGS sequence"/>
</dbReference>
<comment type="similarity">
    <text evidence="1 4">Belongs to the prefoldin subunit alpha family.</text>
</comment>
<comment type="caution">
    <text evidence="6">The sequence shown here is derived from an EMBL/GenBank/DDBJ whole genome shotgun (WGS) entry which is preliminary data.</text>
</comment>
<organism evidence="6 7">
    <name type="scientific">Malassezia pachydermatis</name>
    <dbReference type="NCBI Taxonomy" id="77020"/>
    <lineage>
        <taxon>Eukaryota</taxon>
        <taxon>Fungi</taxon>
        <taxon>Dikarya</taxon>
        <taxon>Basidiomycota</taxon>
        <taxon>Ustilaginomycotina</taxon>
        <taxon>Malasseziomycetes</taxon>
        <taxon>Malasseziales</taxon>
        <taxon>Malasseziaceae</taxon>
        <taxon>Malassezia</taxon>
    </lineage>
</organism>
<dbReference type="OrthoDB" id="6375174at2759"/>
<evidence type="ECO:0000256" key="3">
    <source>
        <dbReference type="ARBA" id="ARBA00023186"/>
    </source>
</evidence>
<dbReference type="InterPro" id="IPR004127">
    <property type="entry name" value="Prefoldin_subunit_alpha"/>
</dbReference>
<dbReference type="SUPFAM" id="SSF46579">
    <property type="entry name" value="Prefoldin"/>
    <property type="match status" value="1"/>
</dbReference>
<dbReference type="AlphaFoldDB" id="A0A0M8MN61"/>
<dbReference type="RefSeq" id="XP_017993498.1">
    <property type="nucleotide sequence ID" value="XM_018137935.1"/>
</dbReference>
<dbReference type="Pfam" id="PF02996">
    <property type="entry name" value="Prefoldin"/>
    <property type="match status" value="1"/>
</dbReference>
<dbReference type="InterPro" id="IPR009053">
    <property type="entry name" value="Prefoldin"/>
</dbReference>
<sequence length="177" mass="20212">MDSAQGDSNARGIPTAPFVTDVAEFIGGADKDVMPTLQQFQDAISKYKFMEMSTAQRRKGLEQKIPDISKTLQMVEFLKTRKEHPDPTEVTFELNDTLFARAELDPVDRVHLWLGANVMLSYEIDEAISLLKDKLDTAKKNLDLANKDLGFLRDQITTMEVNTARVHNWDVKRRREL</sequence>
<comment type="function">
    <text evidence="4">Binds specifically to cytosolic chaperonin (c-CPN) and transfers target proteins to it. Binds to nascent polypeptide chain and promotes folding in an environment in which there are many competing pathways for nonnative proteins.</text>
</comment>
<dbReference type="STRING" id="77020.A0A0M8MN61"/>
<keyword evidence="5" id="KW-0175">Coiled coil</keyword>
<dbReference type="VEuPathDB" id="FungiDB:Malapachy_3467"/>
<keyword evidence="3 4" id="KW-0143">Chaperone</keyword>
<dbReference type="Gene3D" id="1.10.287.370">
    <property type="match status" value="1"/>
</dbReference>
<evidence type="ECO:0000256" key="1">
    <source>
        <dbReference type="ARBA" id="ARBA00010048"/>
    </source>
</evidence>
<dbReference type="GeneID" id="28729811"/>
<dbReference type="PANTHER" id="PTHR12409:SF0">
    <property type="entry name" value="PREFOLDIN SUBUNIT 3"/>
    <property type="match status" value="1"/>
</dbReference>
<dbReference type="GO" id="GO:0006457">
    <property type="term" value="P:protein folding"/>
    <property type="evidence" value="ECO:0007669"/>
    <property type="project" value="UniProtKB-UniRule"/>
</dbReference>
<dbReference type="PANTHER" id="PTHR12409">
    <property type="entry name" value="PREFOLDIN SUBUNIT 3"/>
    <property type="match status" value="1"/>
</dbReference>
<reference evidence="6 7" key="1">
    <citation type="submission" date="2015-07" db="EMBL/GenBank/DDBJ databases">
        <title>Draft Genome Sequence of Malassezia furfur CBS1878 and Malassezia pachydermatis CBS1879.</title>
        <authorList>
            <person name="Triana S."/>
            <person name="Ohm R."/>
            <person name="Gonzalez A."/>
            <person name="DeCock H."/>
            <person name="Restrepo S."/>
            <person name="Celis A."/>
        </authorList>
    </citation>
    <scope>NUCLEOTIDE SEQUENCE [LARGE SCALE GENOMIC DNA]</scope>
    <source>
        <strain evidence="6 7">CBS 1879</strain>
    </source>
</reference>
<keyword evidence="7" id="KW-1185">Reference proteome</keyword>